<gene>
    <name evidence="1" type="ORF">Maq22A_c08190</name>
</gene>
<dbReference type="AlphaFoldDB" id="A0A0C6F934"/>
<dbReference type="Proteomes" id="UP000061432">
    <property type="component" value="Chromosome"/>
</dbReference>
<reference evidence="2" key="2">
    <citation type="submission" date="2015-01" db="EMBL/GenBank/DDBJ databases">
        <title>Complete genome sequence of Methylobacterium aquaticum strain 22A.</title>
        <authorList>
            <person name="Tani A."/>
            <person name="Ogura Y."/>
            <person name="Hayashi T."/>
        </authorList>
    </citation>
    <scope>NUCLEOTIDE SEQUENCE [LARGE SCALE GENOMIC DNA]</scope>
    <source>
        <strain evidence="2">MA-22A</strain>
    </source>
</reference>
<dbReference type="STRING" id="270351.Maq22A_c08190"/>
<reference evidence="1 2" key="1">
    <citation type="journal article" date="2015" name="Genome Announc.">
        <title>Complete Genome Sequence of Methylobacterium aquaticum Strain 22A, Isolated from Racomitrium japonicum Moss.</title>
        <authorList>
            <person name="Tani A."/>
            <person name="Ogura Y."/>
            <person name="Hayashi T."/>
            <person name="Kimbara K."/>
        </authorList>
    </citation>
    <scope>NUCLEOTIDE SEQUENCE [LARGE SCALE GENOMIC DNA]</scope>
    <source>
        <strain evidence="1 2">MA-22A</strain>
    </source>
</reference>
<protein>
    <recommendedName>
        <fullName evidence="3">Transcriptional regulator</fullName>
    </recommendedName>
</protein>
<dbReference type="EMBL" id="AP014704">
    <property type="protein sequence ID" value="BAQ44948.1"/>
    <property type="molecule type" value="Genomic_DNA"/>
</dbReference>
<organism evidence="1 2">
    <name type="scientific">Methylobacterium aquaticum</name>
    <dbReference type="NCBI Taxonomy" id="270351"/>
    <lineage>
        <taxon>Bacteria</taxon>
        <taxon>Pseudomonadati</taxon>
        <taxon>Pseudomonadota</taxon>
        <taxon>Alphaproteobacteria</taxon>
        <taxon>Hyphomicrobiales</taxon>
        <taxon>Methylobacteriaceae</taxon>
        <taxon>Methylobacterium</taxon>
    </lineage>
</organism>
<proteinExistence type="predicted"/>
<dbReference type="RefSeq" id="WP_060846366.1">
    <property type="nucleotide sequence ID" value="NZ_AP014704.1"/>
</dbReference>
<evidence type="ECO:0000313" key="2">
    <source>
        <dbReference type="Proteomes" id="UP000061432"/>
    </source>
</evidence>
<accession>A0A0C6F934</accession>
<evidence type="ECO:0008006" key="3">
    <source>
        <dbReference type="Google" id="ProtNLM"/>
    </source>
</evidence>
<evidence type="ECO:0000313" key="1">
    <source>
        <dbReference type="EMBL" id="BAQ44948.1"/>
    </source>
</evidence>
<dbReference type="OrthoDB" id="8407036at2"/>
<dbReference type="PATRIC" id="fig|270351.10.peg.1562"/>
<sequence>MAAETTDLSDRALSIFTFAAYHHLISGQPISSVVRRDGSGHQADPEGAAEVETRGLATLSEDEITFTEPGVAFVEKVVAAIRGASAH</sequence>
<name>A0A0C6F934_9HYPH</name>
<dbReference type="KEGG" id="maqu:Maq22A_c08190"/>